<evidence type="ECO:0000313" key="21">
    <source>
        <dbReference type="Proteomes" id="UP001302719"/>
    </source>
</evidence>
<dbReference type="EC" id="2.7.7.62" evidence="9"/>
<keyword evidence="20" id="KW-0548">Nucleotidyltransferase</keyword>
<evidence type="ECO:0000256" key="18">
    <source>
        <dbReference type="PIRSR" id="PIRSR006135-1"/>
    </source>
</evidence>
<dbReference type="GO" id="GO:0008820">
    <property type="term" value="F:cobinamide phosphate guanylyltransferase activity"/>
    <property type="evidence" value="ECO:0007669"/>
    <property type="project" value="UniProtKB-EC"/>
</dbReference>
<comment type="function">
    <text evidence="4">Catalyzes ATP-dependent phosphorylation of adenosylcobinamide and addition of GMP to adenosylcobinamide phosphate.</text>
</comment>
<dbReference type="RefSeq" id="WP_312640433.1">
    <property type="nucleotide sequence ID" value="NZ_CP116967.1"/>
</dbReference>
<evidence type="ECO:0000256" key="11">
    <source>
        <dbReference type="ARBA" id="ARBA00022679"/>
    </source>
</evidence>
<evidence type="ECO:0000256" key="19">
    <source>
        <dbReference type="PIRSR" id="PIRSR006135-2"/>
    </source>
</evidence>
<dbReference type="AlphaFoldDB" id="A0AA96JXH3"/>
<dbReference type="Proteomes" id="UP001302719">
    <property type="component" value="Chromosome"/>
</dbReference>
<comment type="catalytic activity">
    <reaction evidence="2">
        <text>adenosylcob(III)inamide phosphate + GTP + H(+) = adenosylcob(III)inamide-GDP + diphosphate</text>
        <dbReference type="Rhea" id="RHEA:22712"/>
        <dbReference type="ChEBI" id="CHEBI:15378"/>
        <dbReference type="ChEBI" id="CHEBI:33019"/>
        <dbReference type="ChEBI" id="CHEBI:37565"/>
        <dbReference type="ChEBI" id="CHEBI:58502"/>
        <dbReference type="ChEBI" id="CHEBI:60487"/>
        <dbReference type="EC" id="2.7.7.62"/>
    </reaction>
</comment>
<evidence type="ECO:0000256" key="7">
    <source>
        <dbReference type="ARBA" id="ARBA00007490"/>
    </source>
</evidence>
<evidence type="ECO:0000256" key="16">
    <source>
        <dbReference type="ARBA" id="ARBA00029570"/>
    </source>
</evidence>
<keyword evidence="13 20" id="KW-0418">Kinase</keyword>
<evidence type="ECO:0000256" key="17">
    <source>
        <dbReference type="ARBA" id="ARBA00030571"/>
    </source>
</evidence>
<evidence type="ECO:0000256" key="3">
    <source>
        <dbReference type="ARBA" id="ARBA00001522"/>
    </source>
</evidence>
<dbReference type="GO" id="GO:0005525">
    <property type="term" value="F:GTP binding"/>
    <property type="evidence" value="ECO:0007669"/>
    <property type="project" value="UniProtKB-KW"/>
</dbReference>
<sequence>MRSVRQPHQRSARDSFFSPVAVSGPRLAQKKTHVPSKLIFVLGGARSGKSSFALQQGKVKAPRAFVATGEPFDLEMAGRIQKHQRSRGRGWVTIEIPTRISEWLAEQGSGYPSIVVDCLTLWLNNLLRDKVRPSQIPTHVRAFLRAARACPGQIVVVSNELGLGLVPGDAISRSFRDVAGRTNQLVAAEADEVYFLVSGLPLRLK</sequence>
<dbReference type="NCBIfam" id="NF004469">
    <property type="entry name" value="PRK05800.1"/>
    <property type="match status" value="1"/>
</dbReference>
<accession>A0AA96JXH3</accession>
<evidence type="ECO:0000256" key="13">
    <source>
        <dbReference type="ARBA" id="ARBA00022777"/>
    </source>
</evidence>
<dbReference type="PANTHER" id="PTHR34848">
    <property type="match status" value="1"/>
</dbReference>
<evidence type="ECO:0000256" key="12">
    <source>
        <dbReference type="ARBA" id="ARBA00022741"/>
    </source>
</evidence>
<dbReference type="EC" id="2.7.1.156" evidence="8"/>
<protein>
    <recommendedName>
        <fullName evidence="16">Adenosylcobinamide kinase</fullName>
        <ecNumber evidence="8">2.7.1.156</ecNumber>
        <ecNumber evidence="9">2.7.7.62</ecNumber>
    </recommendedName>
    <alternativeName>
        <fullName evidence="17">Adenosylcobinamide-phosphate guanylyltransferase</fullName>
    </alternativeName>
</protein>
<dbReference type="PANTHER" id="PTHR34848:SF1">
    <property type="entry name" value="BIFUNCTIONAL ADENOSYLCOBALAMIN BIOSYNTHESIS PROTEIN COBU"/>
    <property type="match status" value="1"/>
</dbReference>
<dbReference type="GO" id="GO:0005524">
    <property type="term" value="F:ATP binding"/>
    <property type="evidence" value="ECO:0007669"/>
    <property type="project" value="UniProtKB-KW"/>
</dbReference>
<keyword evidence="15 19" id="KW-0342">GTP-binding</keyword>
<dbReference type="Gene3D" id="3.40.50.300">
    <property type="entry name" value="P-loop containing nucleotide triphosphate hydrolases"/>
    <property type="match status" value="1"/>
</dbReference>
<evidence type="ECO:0000256" key="2">
    <source>
        <dbReference type="ARBA" id="ARBA00000711"/>
    </source>
</evidence>
<comment type="pathway">
    <text evidence="6">Cofactor biosynthesis; adenosylcobalamin biosynthesis; adenosylcobalamin from cob(II)yrinate a,c-diamide: step 5/7.</text>
</comment>
<feature type="active site" description="GMP-histidine intermediate" evidence="18">
    <location>
        <position position="83"/>
    </location>
</feature>
<keyword evidence="10" id="KW-0169">Cobalamin biosynthesis</keyword>
<evidence type="ECO:0000256" key="10">
    <source>
        <dbReference type="ARBA" id="ARBA00022573"/>
    </source>
</evidence>
<evidence type="ECO:0000256" key="14">
    <source>
        <dbReference type="ARBA" id="ARBA00022840"/>
    </source>
</evidence>
<dbReference type="EMBL" id="CP116967">
    <property type="protein sequence ID" value="WNM56729.1"/>
    <property type="molecule type" value="Genomic_DNA"/>
</dbReference>
<evidence type="ECO:0000256" key="8">
    <source>
        <dbReference type="ARBA" id="ARBA00012016"/>
    </source>
</evidence>
<evidence type="ECO:0000256" key="4">
    <source>
        <dbReference type="ARBA" id="ARBA00003889"/>
    </source>
</evidence>
<keyword evidence="11 20" id="KW-0808">Transferase</keyword>
<keyword evidence="21" id="KW-1185">Reference proteome</keyword>
<organism evidence="20 21">
    <name type="scientific">Candidatus Nitrospira allomarina</name>
    <dbReference type="NCBI Taxonomy" id="3020900"/>
    <lineage>
        <taxon>Bacteria</taxon>
        <taxon>Pseudomonadati</taxon>
        <taxon>Nitrospirota</taxon>
        <taxon>Nitrospiria</taxon>
        <taxon>Nitrospirales</taxon>
        <taxon>Nitrospiraceae</taxon>
        <taxon>Nitrospira</taxon>
    </lineage>
</organism>
<comment type="similarity">
    <text evidence="7">Belongs to the CobU/CobP family.</text>
</comment>
<evidence type="ECO:0000256" key="9">
    <source>
        <dbReference type="ARBA" id="ARBA00012523"/>
    </source>
</evidence>
<dbReference type="InterPro" id="IPR027417">
    <property type="entry name" value="P-loop_NTPase"/>
</dbReference>
<dbReference type="InterPro" id="IPR003203">
    <property type="entry name" value="CobU/CobP"/>
</dbReference>
<comment type="catalytic activity">
    <reaction evidence="1">
        <text>adenosylcob(III)inamide + ATP = adenosylcob(III)inamide phosphate + ADP + H(+)</text>
        <dbReference type="Rhea" id="RHEA:15769"/>
        <dbReference type="ChEBI" id="CHEBI:2480"/>
        <dbReference type="ChEBI" id="CHEBI:15378"/>
        <dbReference type="ChEBI" id="CHEBI:30616"/>
        <dbReference type="ChEBI" id="CHEBI:58502"/>
        <dbReference type="ChEBI" id="CHEBI:456216"/>
        <dbReference type="EC" id="2.7.1.156"/>
    </reaction>
</comment>
<feature type="binding site" evidence="19">
    <location>
        <begin position="43"/>
        <end position="50"/>
    </location>
    <ligand>
        <name>GTP</name>
        <dbReference type="ChEBI" id="CHEBI:37565"/>
    </ligand>
</feature>
<dbReference type="GO" id="GO:0009236">
    <property type="term" value="P:cobalamin biosynthetic process"/>
    <property type="evidence" value="ECO:0007669"/>
    <property type="project" value="UniProtKB-KW"/>
</dbReference>
<gene>
    <name evidence="20" type="primary">cobU</name>
    <name evidence="20" type="ORF">PP769_12145</name>
</gene>
<feature type="binding site" evidence="19">
    <location>
        <position position="117"/>
    </location>
    <ligand>
        <name>GTP</name>
        <dbReference type="ChEBI" id="CHEBI:37565"/>
    </ligand>
</feature>
<dbReference type="PIRSF" id="PIRSF006135">
    <property type="entry name" value="CobU"/>
    <property type="match status" value="1"/>
</dbReference>
<dbReference type="CDD" id="cd00544">
    <property type="entry name" value="CobU"/>
    <property type="match status" value="1"/>
</dbReference>
<feature type="binding site" evidence="19">
    <location>
        <begin position="67"/>
        <end position="69"/>
    </location>
    <ligand>
        <name>GTP</name>
        <dbReference type="ChEBI" id="CHEBI:37565"/>
    </ligand>
</feature>
<comment type="catalytic activity">
    <reaction evidence="3">
        <text>adenosylcob(III)inamide + GTP = adenosylcob(III)inamide phosphate + GDP + H(+)</text>
        <dbReference type="Rhea" id="RHEA:15765"/>
        <dbReference type="ChEBI" id="CHEBI:2480"/>
        <dbReference type="ChEBI" id="CHEBI:15378"/>
        <dbReference type="ChEBI" id="CHEBI:37565"/>
        <dbReference type="ChEBI" id="CHEBI:58189"/>
        <dbReference type="ChEBI" id="CHEBI:58502"/>
        <dbReference type="EC" id="2.7.1.156"/>
    </reaction>
</comment>
<evidence type="ECO:0000256" key="6">
    <source>
        <dbReference type="ARBA" id="ARBA00005159"/>
    </source>
</evidence>
<keyword evidence="12 19" id="KW-0547">Nucleotide-binding</keyword>
<evidence type="ECO:0000256" key="5">
    <source>
        <dbReference type="ARBA" id="ARBA00004692"/>
    </source>
</evidence>
<evidence type="ECO:0000256" key="15">
    <source>
        <dbReference type="ARBA" id="ARBA00023134"/>
    </source>
</evidence>
<name>A0AA96JXH3_9BACT</name>
<dbReference type="SUPFAM" id="SSF52540">
    <property type="entry name" value="P-loop containing nucleoside triphosphate hydrolases"/>
    <property type="match status" value="1"/>
</dbReference>
<reference evidence="20 21" key="1">
    <citation type="submission" date="2023-01" db="EMBL/GenBank/DDBJ databases">
        <title>Cultivation and genomic characterization of new, ubiquitous marine nitrite-oxidizing bacteria from the Nitrospirales.</title>
        <authorList>
            <person name="Mueller A.J."/>
            <person name="Daebeler A."/>
            <person name="Herbold C.W."/>
            <person name="Kirkegaard R.H."/>
            <person name="Daims H."/>
        </authorList>
    </citation>
    <scope>NUCLEOTIDE SEQUENCE [LARGE SCALE GENOMIC DNA]</scope>
    <source>
        <strain evidence="20 21">VA</strain>
    </source>
</reference>
<proteinExistence type="inferred from homology"/>
<keyword evidence="14" id="KW-0067">ATP-binding</keyword>
<evidence type="ECO:0000313" key="20">
    <source>
        <dbReference type="EMBL" id="WNM56729.1"/>
    </source>
</evidence>
<evidence type="ECO:0000256" key="1">
    <source>
        <dbReference type="ARBA" id="ARBA00000312"/>
    </source>
</evidence>
<feature type="binding site" evidence="19">
    <location>
        <position position="95"/>
    </location>
    <ligand>
        <name>GTP</name>
        <dbReference type="ChEBI" id="CHEBI:37565"/>
    </ligand>
</feature>
<dbReference type="GO" id="GO:0043752">
    <property type="term" value="F:adenosylcobinamide kinase activity"/>
    <property type="evidence" value="ECO:0007669"/>
    <property type="project" value="UniProtKB-EC"/>
</dbReference>
<comment type="pathway">
    <text evidence="5">Cofactor biosynthesis; adenosylcobalamin biosynthesis; adenosylcobalamin from cob(II)yrinate a,c-diamide: step 6/7.</text>
</comment>
<dbReference type="Pfam" id="PF02283">
    <property type="entry name" value="CobU"/>
    <property type="match status" value="1"/>
</dbReference>
<dbReference type="KEGG" id="nall:PP769_12145"/>